<dbReference type="InterPro" id="IPR001173">
    <property type="entry name" value="Glyco_trans_2-like"/>
</dbReference>
<dbReference type="SUPFAM" id="SSF53448">
    <property type="entry name" value="Nucleotide-diphospho-sugar transferases"/>
    <property type="match status" value="1"/>
</dbReference>
<feature type="domain" description="Glycosyltransferase 2-like" evidence="1">
    <location>
        <begin position="10"/>
        <end position="171"/>
    </location>
</feature>
<dbReference type="Pfam" id="PF00535">
    <property type="entry name" value="Glycos_transf_2"/>
    <property type="match status" value="1"/>
</dbReference>
<evidence type="ECO:0000313" key="3">
    <source>
        <dbReference type="Proteomes" id="UP000199607"/>
    </source>
</evidence>
<proteinExistence type="predicted"/>
<dbReference type="Proteomes" id="UP000199607">
    <property type="component" value="Unassembled WGS sequence"/>
</dbReference>
<reference evidence="3" key="1">
    <citation type="submission" date="2016-10" db="EMBL/GenBank/DDBJ databases">
        <authorList>
            <person name="Varghese N."/>
            <person name="Submissions S."/>
        </authorList>
    </citation>
    <scope>NUCLEOTIDE SEQUENCE [LARGE SCALE GENOMIC DNA]</scope>
    <source>
        <strain evidence="3">CGMCC 1.7738</strain>
    </source>
</reference>
<keyword evidence="3" id="KW-1185">Reference proteome</keyword>
<evidence type="ECO:0000313" key="2">
    <source>
        <dbReference type="EMBL" id="SFK70745.1"/>
    </source>
</evidence>
<dbReference type="PANTHER" id="PTHR43685">
    <property type="entry name" value="GLYCOSYLTRANSFERASE"/>
    <property type="match status" value="1"/>
</dbReference>
<gene>
    <name evidence="2" type="ORF">SAMN04487950_0695</name>
</gene>
<dbReference type="EMBL" id="FOTC01000001">
    <property type="protein sequence ID" value="SFK70745.1"/>
    <property type="molecule type" value="Genomic_DNA"/>
</dbReference>
<dbReference type="InterPro" id="IPR050834">
    <property type="entry name" value="Glycosyltransf_2"/>
</dbReference>
<dbReference type="AlphaFoldDB" id="A0A1I4BPY1"/>
<name>A0A1I4BPY1_9EURY</name>
<dbReference type="GO" id="GO:0016740">
    <property type="term" value="F:transferase activity"/>
    <property type="evidence" value="ECO:0007669"/>
    <property type="project" value="UniProtKB-KW"/>
</dbReference>
<dbReference type="PANTHER" id="PTHR43685:SF11">
    <property type="entry name" value="GLYCOSYLTRANSFERASE TAGX-RELATED"/>
    <property type="match status" value="1"/>
</dbReference>
<accession>A0A1I4BPY1</accession>
<dbReference type="InterPro" id="IPR029044">
    <property type="entry name" value="Nucleotide-diphossugar_trans"/>
</dbReference>
<dbReference type="RefSeq" id="WP_089865731.1">
    <property type="nucleotide sequence ID" value="NZ_FOTC01000001.1"/>
</dbReference>
<keyword evidence="2" id="KW-0808">Transferase</keyword>
<dbReference type="Gene3D" id="3.90.550.10">
    <property type="entry name" value="Spore Coat Polysaccharide Biosynthesis Protein SpsA, Chain A"/>
    <property type="match status" value="1"/>
</dbReference>
<sequence length="322" mass="35910">MERQNAPLVSVVIPTYGRPEFLPDAVESVAEQTYSNVQLVVVDDHSPEPVEPVLADVDLGTLDWQCIRHAENKGANAARRTGIEATESDIVAFLDDDDYWESTLVERLVDAFDSGGPDVGAVAVGVRIVDGAGEQIGEMIPDYVGNITERILRGELQAATFSRFAVRRSVIDAAGYPDERFPSWQDKEWHIRLSQHCKYASVSEPLVVRRITGHGQITDDFEKKRDVSYELLVEKHSTLAASYGPECYQQFIGHLNTTLGFSALRNGYYRDAVVHLLRAVRYDPKRRSTYGYLALAVTGPISYPPARRIKQWLSGRTPSLSV</sequence>
<protein>
    <submittedName>
        <fullName evidence="2">Glycosyl transferase family 2</fullName>
    </submittedName>
</protein>
<organism evidence="2 3">
    <name type="scientific">Halogranum rubrum</name>
    <dbReference type="NCBI Taxonomy" id="553466"/>
    <lineage>
        <taxon>Archaea</taxon>
        <taxon>Methanobacteriati</taxon>
        <taxon>Methanobacteriota</taxon>
        <taxon>Stenosarchaea group</taxon>
        <taxon>Halobacteria</taxon>
        <taxon>Halobacteriales</taxon>
        <taxon>Haloferacaceae</taxon>
    </lineage>
</organism>
<dbReference type="CDD" id="cd00761">
    <property type="entry name" value="Glyco_tranf_GTA_type"/>
    <property type="match status" value="1"/>
</dbReference>
<evidence type="ECO:0000259" key="1">
    <source>
        <dbReference type="Pfam" id="PF00535"/>
    </source>
</evidence>
<dbReference type="STRING" id="553466.SAMN04487950_0695"/>